<dbReference type="EMBL" id="JARIHO010000144">
    <property type="protein sequence ID" value="KAJ7301064.1"/>
    <property type="molecule type" value="Genomic_DNA"/>
</dbReference>
<gene>
    <name evidence="2" type="ORF">DFH08DRAFT_827841</name>
</gene>
<comment type="caution">
    <text evidence="2">The sequence shown here is derived from an EMBL/GenBank/DDBJ whole genome shotgun (WGS) entry which is preliminary data.</text>
</comment>
<dbReference type="AlphaFoldDB" id="A0AAD7E6M7"/>
<dbReference type="SUPFAM" id="SSF55658">
    <property type="entry name" value="L9 N-domain-like"/>
    <property type="match status" value="1"/>
</dbReference>
<dbReference type="Gene3D" id="3.40.970.10">
    <property type="entry name" value="Ribonuclease H1, N-terminal domain"/>
    <property type="match status" value="1"/>
</dbReference>
<sequence length="204" mass="21484">MSSPPQGLSFEELLANLSLGDTPTTSQSTPTRSGLTTSWATAGVATQGVPGASVAAVQKGTPTPKNKGLKTAYVVFHGRDPGVYTVWPEVNATVNGFSNAIYRGYGSREEAEAAFAYALDHHWVCGAGAAATPIIFTPPTPLQFFLDADPINPLQGSERLDWQVGFRGIKPGVYSSVVEAMLNTSGVPNTLYKAYNTKQAAFAA</sequence>
<dbReference type="Pfam" id="PF01693">
    <property type="entry name" value="Cauli_VI"/>
    <property type="match status" value="2"/>
</dbReference>
<protein>
    <recommendedName>
        <fullName evidence="1">Ribonuclease H1 N-terminal domain-containing protein</fullName>
    </recommendedName>
</protein>
<dbReference type="Proteomes" id="UP001218218">
    <property type="component" value="Unassembled WGS sequence"/>
</dbReference>
<name>A0AAD7E6M7_9AGAR</name>
<keyword evidence="3" id="KW-1185">Reference proteome</keyword>
<feature type="domain" description="Ribonuclease H1 N-terminal" evidence="1">
    <location>
        <begin position="72"/>
        <end position="114"/>
    </location>
</feature>
<evidence type="ECO:0000313" key="2">
    <source>
        <dbReference type="EMBL" id="KAJ7301064.1"/>
    </source>
</evidence>
<evidence type="ECO:0000259" key="1">
    <source>
        <dbReference type="Pfam" id="PF01693"/>
    </source>
</evidence>
<proteinExistence type="predicted"/>
<evidence type="ECO:0000313" key="3">
    <source>
        <dbReference type="Proteomes" id="UP001218218"/>
    </source>
</evidence>
<accession>A0AAD7E6M7</accession>
<dbReference type="InterPro" id="IPR037056">
    <property type="entry name" value="RNase_H1_N_sf"/>
</dbReference>
<dbReference type="InterPro" id="IPR011320">
    <property type="entry name" value="RNase_H1_N"/>
</dbReference>
<feature type="domain" description="Ribonuclease H1 N-terminal" evidence="1">
    <location>
        <begin position="167"/>
        <end position="201"/>
    </location>
</feature>
<dbReference type="InterPro" id="IPR009027">
    <property type="entry name" value="Ribosomal_bL9/RNase_H1_N"/>
</dbReference>
<reference evidence="2" key="1">
    <citation type="submission" date="2023-03" db="EMBL/GenBank/DDBJ databases">
        <title>Massive genome expansion in bonnet fungi (Mycena s.s.) driven by repeated elements and novel gene families across ecological guilds.</title>
        <authorList>
            <consortium name="Lawrence Berkeley National Laboratory"/>
            <person name="Harder C.B."/>
            <person name="Miyauchi S."/>
            <person name="Viragh M."/>
            <person name="Kuo A."/>
            <person name="Thoen E."/>
            <person name="Andreopoulos B."/>
            <person name="Lu D."/>
            <person name="Skrede I."/>
            <person name="Drula E."/>
            <person name="Henrissat B."/>
            <person name="Morin E."/>
            <person name="Kohler A."/>
            <person name="Barry K."/>
            <person name="LaButti K."/>
            <person name="Morin E."/>
            <person name="Salamov A."/>
            <person name="Lipzen A."/>
            <person name="Mereny Z."/>
            <person name="Hegedus B."/>
            <person name="Baldrian P."/>
            <person name="Stursova M."/>
            <person name="Weitz H."/>
            <person name="Taylor A."/>
            <person name="Grigoriev I.V."/>
            <person name="Nagy L.G."/>
            <person name="Martin F."/>
            <person name="Kauserud H."/>
        </authorList>
    </citation>
    <scope>NUCLEOTIDE SEQUENCE</scope>
    <source>
        <strain evidence="2">CBHHK002</strain>
    </source>
</reference>
<organism evidence="2 3">
    <name type="scientific">Mycena albidolilacea</name>
    <dbReference type="NCBI Taxonomy" id="1033008"/>
    <lineage>
        <taxon>Eukaryota</taxon>
        <taxon>Fungi</taxon>
        <taxon>Dikarya</taxon>
        <taxon>Basidiomycota</taxon>
        <taxon>Agaricomycotina</taxon>
        <taxon>Agaricomycetes</taxon>
        <taxon>Agaricomycetidae</taxon>
        <taxon>Agaricales</taxon>
        <taxon>Marasmiineae</taxon>
        <taxon>Mycenaceae</taxon>
        <taxon>Mycena</taxon>
    </lineage>
</organism>